<feature type="compositionally biased region" description="Basic residues" evidence="1">
    <location>
        <begin position="340"/>
        <end position="362"/>
    </location>
</feature>
<feature type="compositionally biased region" description="Basic and acidic residues" evidence="1">
    <location>
        <begin position="363"/>
        <end position="379"/>
    </location>
</feature>
<sequence length="1314" mass="145676">MALPPDDGVASFSLPVSPTTHPSSHSDTVTYEYIAHSTEGVHISLPSSPLLSSSSPSSPSSSGSVSHSPVFPLILWETDHGPNDHLTSGDVQSPSSSAVVPFQKLQLNTNLNDTMLPGRIRDKGPRSRTSSSGSYAGSLSSGSESPRTRETSFSATQQFASEFLGIKTETLATGSKKATTTSTLSQELMNVLLRLGDLTQQEGKEQEEVEEPQLSVRLRGGQVELLTSAAEDEDVDFLGPAENIKKLFKLPYSHARVSLAVHRVGTTLVVDGELEENDVPAGLFEDGPQDTLRWVQYSDEMTQRLLYEKFIYESTVNTTLPVSETKSPVHDTETGEQKQRKSKQHRTAKNRTSKLKKTKQNKQKTEAQRAVEHGPRTSERSQQLDLVSPVQEKELRPDGESMQSADLESSHGTKYEAHPDDNLQRGTKSTTPSSQQDSRPSFIRTGSNCQASAAQYSPLHAESQMFQRILKWKFNDLKMILGSQVLLFSNPEHPAVSLKLHDMDKELSLCTVLDYYLDNVIANIPELAVCMHSKGLVRGYKLVETRQIPYMSSTGRPLFDVQDVSMNASTLLKFLQENCSRPNGTYWLHRKEGEASLRLYDVDVLSQGSQLKWKYMMAMLCYRFAARASRLSSSLAAGTPQLQQQLQQRERNLLCTCMRLLGEIAQKGGAAHGSICSSVSEQLADTYIRECNQIHAFNSTESTSVDSDREAAIRLLEKAKQYLLASIKLFEECIPKNVGPALTHTNDELDGSAAIEGNDDELAPEDEDENGEMGNFMDEELNRLQLKFSSACLELGHLYARDHKWIDAVKSMVEAGQFLTLSSIPGDVEPLDLSSREQDVVFDRLLEKLDFDGVGRAGLSHGKIRICESGAELRCSLLGLIGDMAAQKPAGVYDVLAALYDVVSGVKRDQLPCLCDHASELLKALVQTAGSVDDKTLASSVKDLLMLSFLAYLRALSPPANSELYFMMMKKLGNASNELGKYSLAVESDYKEAFRWFERGCKIFSDIEDGVNVALLRANLAHLHKMFAQGESADKRVEHYETAIRLCTEALQLLKQSKADMDLHRKVKGELALTYLVWAVDMANSVSTLETTRPALTKERENEALKVFNKALSLYAELGDQKQTASTHYQIASFYSRMISSTLRSERDNIQADKCDRFSSTLVSRMEIARRHYEKALHYFGAAEVGKTFVLIHQELADLHILGGRFEGIEHALLILLSTYEAFNVGNTNKTFQLEDDQMALLARGIVAKVKAVLHQLIRLSSSECLVANANGSASKTKKLEMFKKMYKEMIYYDESNASSVVPILGALQDMCIL</sequence>
<proteinExistence type="predicted"/>
<dbReference type="Pfam" id="PF23788">
    <property type="entry name" value="EDRF1_N"/>
    <property type="match status" value="1"/>
</dbReference>
<feature type="region of interest" description="Disordered" evidence="1">
    <location>
        <begin position="1"/>
        <end position="27"/>
    </location>
</feature>
<feature type="compositionally biased region" description="Low complexity" evidence="1">
    <location>
        <begin position="127"/>
        <end position="145"/>
    </location>
</feature>
<evidence type="ECO:0000256" key="1">
    <source>
        <dbReference type="SAM" id="MobiDB-lite"/>
    </source>
</evidence>
<dbReference type="InterPro" id="IPR011990">
    <property type="entry name" value="TPR-like_helical_dom_sf"/>
</dbReference>
<feature type="domain" description="EDRF1 N-terminal" evidence="3">
    <location>
        <begin position="233"/>
        <end position="666"/>
    </location>
</feature>
<organism evidence="4 5">
    <name type="scientific">Peronospora matthiolae</name>
    <dbReference type="NCBI Taxonomy" id="2874970"/>
    <lineage>
        <taxon>Eukaryota</taxon>
        <taxon>Sar</taxon>
        <taxon>Stramenopiles</taxon>
        <taxon>Oomycota</taxon>
        <taxon>Peronosporomycetes</taxon>
        <taxon>Peronosporales</taxon>
        <taxon>Peronosporaceae</taxon>
        <taxon>Peronospora</taxon>
    </lineage>
</organism>
<feature type="region of interest" description="Disordered" evidence="1">
    <location>
        <begin position="745"/>
        <end position="769"/>
    </location>
</feature>
<dbReference type="PANTHER" id="PTHR15000:SF1">
    <property type="entry name" value="ERYTHROID DIFFERENTIATION-RELATED FACTOR 1"/>
    <property type="match status" value="1"/>
</dbReference>
<feature type="domain" description="EDRF1 TPR repeats region" evidence="2">
    <location>
        <begin position="983"/>
        <end position="1184"/>
    </location>
</feature>
<accession>A0AAV1TLQ4</accession>
<feature type="compositionally biased region" description="Polar residues" evidence="1">
    <location>
        <begin position="424"/>
        <end position="445"/>
    </location>
</feature>
<evidence type="ECO:0008006" key="6">
    <source>
        <dbReference type="Google" id="ProtNLM"/>
    </source>
</evidence>
<evidence type="ECO:0000313" key="4">
    <source>
        <dbReference type="EMBL" id="CAK7923150.1"/>
    </source>
</evidence>
<evidence type="ECO:0000313" key="5">
    <source>
        <dbReference type="Proteomes" id="UP001162060"/>
    </source>
</evidence>
<evidence type="ECO:0000259" key="2">
    <source>
        <dbReference type="Pfam" id="PF23723"/>
    </source>
</evidence>
<dbReference type="GO" id="GO:0045893">
    <property type="term" value="P:positive regulation of DNA-templated transcription"/>
    <property type="evidence" value="ECO:0007669"/>
    <property type="project" value="TreeGrafter"/>
</dbReference>
<reference evidence="4" key="1">
    <citation type="submission" date="2024-01" db="EMBL/GenBank/DDBJ databases">
        <authorList>
            <person name="Webb A."/>
        </authorList>
    </citation>
    <scope>NUCLEOTIDE SEQUENCE</scope>
    <source>
        <strain evidence="4">Pm1</strain>
    </source>
</reference>
<dbReference type="EMBL" id="CAKLBY020000067">
    <property type="protein sequence ID" value="CAK7923150.1"/>
    <property type="molecule type" value="Genomic_DNA"/>
</dbReference>
<feature type="compositionally biased region" description="Low complexity" evidence="1">
    <location>
        <begin position="15"/>
        <end position="27"/>
    </location>
</feature>
<name>A0AAV1TLQ4_9STRA</name>
<dbReference type="SUPFAM" id="SSF48452">
    <property type="entry name" value="TPR-like"/>
    <property type="match status" value="1"/>
</dbReference>
<evidence type="ECO:0000259" key="3">
    <source>
        <dbReference type="Pfam" id="PF23788"/>
    </source>
</evidence>
<feature type="compositionally biased region" description="Basic and acidic residues" evidence="1">
    <location>
        <begin position="327"/>
        <end position="339"/>
    </location>
</feature>
<feature type="region of interest" description="Disordered" evidence="1">
    <location>
        <begin position="110"/>
        <end position="154"/>
    </location>
</feature>
<dbReference type="Pfam" id="PF23723">
    <property type="entry name" value="TPR_EDRF1"/>
    <property type="match status" value="1"/>
</dbReference>
<feature type="region of interest" description="Disordered" evidence="1">
    <location>
        <begin position="322"/>
        <end position="445"/>
    </location>
</feature>
<feature type="compositionally biased region" description="Basic and acidic residues" evidence="1">
    <location>
        <begin position="408"/>
        <end position="423"/>
    </location>
</feature>
<comment type="caution">
    <text evidence="4">The sequence shown here is derived from an EMBL/GenBank/DDBJ whole genome shotgun (WGS) entry which is preliminary data.</text>
</comment>
<dbReference type="PANTHER" id="PTHR15000">
    <property type="entry name" value="ERYTHROID DIFFERENTIATION-RELATED FACTOR 1"/>
    <property type="match status" value="1"/>
</dbReference>
<dbReference type="Proteomes" id="UP001162060">
    <property type="component" value="Unassembled WGS sequence"/>
</dbReference>
<dbReference type="InterPro" id="IPR056583">
    <property type="entry name" value="EDRF1_TPR"/>
</dbReference>
<dbReference type="Gene3D" id="1.25.40.10">
    <property type="entry name" value="Tetratricopeptide repeat domain"/>
    <property type="match status" value="2"/>
</dbReference>
<protein>
    <recommendedName>
        <fullName evidence="6">Erythroid differentiation-related factor 1</fullName>
    </recommendedName>
</protein>
<feature type="compositionally biased region" description="Acidic residues" evidence="1">
    <location>
        <begin position="757"/>
        <end position="769"/>
    </location>
</feature>
<dbReference type="InterPro" id="IPR056582">
    <property type="entry name" value="EDRF1_N"/>
</dbReference>
<gene>
    <name evidence="4" type="ORF">PM001_LOCUS8300</name>
</gene>